<dbReference type="SUPFAM" id="SSF47757">
    <property type="entry name" value="Chemotaxis receptor methyltransferase CheR, N-terminal domain"/>
    <property type="match status" value="1"/>
</dbReference>
<feature type="domain" description="Chemotaxis receptor methyltransferase CheR N-terminal" evidence="1">
    <location>
        <begin position="23"/>
        <end position="53"/>
    </location>
</feature>
<reference evidence="3" key="1">
    <citation type="submission" date="2017-09" db="EMBL/GenBank/DDBJ databases">
        <title>The Reconstruction of 2,631 Draft Metagenome-Assembled Genomes from the Global Oceans.</title>
        <authorList>
            <person name="Tully B.J."/>
            <person name="Graham E.D."/>
            <person name="Heidelberg J.F."/>
        </authorList>
    </citation>
    <scope>NUCLEOTIDE SEQUENCE [LARGE SCALE GENOMIC DNA]</scope>
</reference>
<dbReference type="AlphaFoldDB" id="A0A2D6YJ17"/>
<dbReference type="EMBL" id="NZEX01000077">
    <property type="protein sequence ID" value="MAH63105.1"/>
    <property type="molecule type" value="Genomic_DNA"/>
</dbReference>
<proteinExistence type="predicted"/>
<organism evidence="2 3">
    <name type="scientific">SAR324 cluster bacterium</name>
    <dbReference type="NCBI Taxonomy" id="2024889"/>
    <lineage>
        <taxon>Bacteria</taxon>
        <taxon>Deltaproteobacteria</taxon>
        <taxon>SAR324 cluster</taxon>
    </lineage>
</organism>
<dbReference type="Pfam" id="PF03705">
    <property type="entry name" value="CheR_N"/>
    <property type="match status" value="1"/>
</dbReference>
<evidence type="ECO:0000313" key="3">
    <source>
        <dbReference type="Proteomes" id="UP000226525"/>
    </source>
</evidence>
<evidence type="ECO:0000259" key="1">
    <source>
        <dbReference type="Pfam" id="PF03705"/>
    </source>
</evidence>
<sequence length="55" mass="6324">MCGTSIRFCVTQWPPSSDEEDVLHRLLALLRQENGVDFTEYKSGSLLRRIQRTLG</sequence>
<comment type="caution">
    <text evidence="2">The sequence shown here is derived from an EMBL/GenBank/DDBJ whole genome shotgun (WGS) entry which is preliminary data.</text>
</comment>
<accession>A0A2D6YJ17</accession>
<dbReference type="Proteomes" id="UP000226525">
    <property type="component" value="Unassembled WGS sequence"/>
</dbReference>
<gene>
    <name evidence="2" type="ORF">CMN54_06630</name>
</gene>
<name>A0A2D6YJ17_9DELT</name>
<protein>
    <recommendedName>
        <fullName evidence="1">Chemotaxis receptor methyltransferase CheR N-terminal domain-containing protein</fullName>
    </recommendedName>
</protein>
<evidence type="ECO:0000313" key="2">
    <source>
        <dbReference type="EMBL" id="MAH63105.1"/>
    </source>
</evidence>
<dbReference type="InterPro" id="IPR022641">
    <property type="entry name" value="CheR_N"/>
</dbReference>